<dbReference type="Pfam" id="PF12849">
    <property type="entry name" value="PBP_like_2"/>
    <property type="match status" value="1"/>
</dbReference>
<gene>
    <name evidence="2" type="ORF">AVDCRST_MAG49-1604</name>
</gene>
<dbReference type="InterPro" id="IPR052738">
    <property type="entry name" value="ABC-Tungstate_binding"/>
</dbReference>
<reference evidence="2" key="1">
    <citation type="submission" date="2020-02" db="EMBL/GenBank/DDBJ databases">
        <authorList>
            <person name="Meier V. D."/>
        </authorList>
    </citation>
    <scope>NUCLEOTIDE SEQUENCE</scope>
    <source>
        <strain evidence="2">AVDCRST_MAG49</strain>
    </source>
</reference>
<evidence type="ECO:0000259" key="1">
    <source>
        <dbReference type="Pfam" id="PF12849"/>
    </source>
</evidence>
<dbReference type="SUPFAM" id="SSF53850">
    <property type="entry name" value="Periplasmic binding protein-like II"/>
    <property type="match status" value="1"/>
</dbReference>
<dbReference type="PANTHER" id="PTHR37945:SF1">
    <property type="entry name" value="EXTRACELLULAR TUNGSTATE BINDING PROTEIN"/>
    <property type="match status" value="1"/>
</dbReference>
<accession>A0A6J4UF01</accession>
<evidence type="ECO:0000313" key="2">
    <source>
        <dbReference type="EMBL" id="CAA9548972.1"/>
    </source>
</evidence>
<dbReference type="EMBL" id="CADCWG010000100">
    <property type="protein sequence ID" value="CAA9548972.1"/>
    <property type="molecule type" value="Genomic_DNA"/>
</dbReference>
<proteinExistence type="predicted"/>
<dbReference type="Gene3D" id="3.40.190.10">
    <property type="entry name" value="Periplasmic binding protein-like II"/>
    <property type="match status" value="2"/>
</dbReference>
<name>A0A6J4UF01_9BACT</name>
<feature type="domain" description="PBP" evidence="1">
    <location>
        <begin position="2"/>
        <end position="221"/>
    </location>
</feature>
<sequence>MILATTTSTQDSGLLDVLVPMFEEQSAYEVKPIAVGSGAALELGERGEADIVLAHSPAAEERFMAAGFGTRREVVMFNDFVIVGPEDDPAGIATVPSAADAFRAIAKTQAPFVSRGDDSGTHALERSLWETAGVDPAGSWYQESGTGMGDTLGIANERRAYTVSDRGTFLAQRDRLDLRVLSEGDRALLNVYHAITVNPDNGRRVNVDGGTAFLAFLLSPEAQGAIAEFGVDRFGEPLFTPCAGNVCAVDSATPTASPAASPAP</sequence>
<dbReference type="AlphaFoldDB" id="A0A6J4UF01"/>
<organism evidence="2">
    <name type="scientific">uncultured Thermomicrobiales bacterium</name>
    <dbReference type="NCBI Taxonomy" id="1645740"/>
    <lineage>
        <taxon>Bacteria</taxon>
        <taxon>Pseudomonadati</taxon>
        <taxon>Thermomicrobiota</taxon>
        <taxon>Thermomicrobia</taxon>
        <taxon>Thermomicrobiales</taxon>
        <taxon>environmental samples</taxon>
    </lineage>
</organism>
<protein>
    <submittedName>
        <fullName evidence="2">Tungstate ABC transporter, substrate-binding protein</fullName>
    </submittedName>
</protein>
<dbReference type="PANTHER" id="PTHR37945">
    <property type="entry name" value="EXTRACELLULAR TUNGSTATE BINDING PROTEIN"/>
    <property type="match status" value="1"/>
</dbReference>
<dbReference type="InterPro" id="IPR024370">
    <property type="entry name" value="PBP_domain"/>
</dbReference>